<proteinExistence type="predicted"/>
<protein>
    <submittedName>
        <fullName evidence="3">Ribosome-associated heat shock protein Hsp15</fullName>
    </submittedName>
</protein>
<dbReference type="PROSITE" id="PS50889">
    <property type="entry name" value="S4"/>
    <property type="match status" value="1"/>
</dbReference>
<feature type="compositionally biased region" description="Basic and acidic residues" evidence="2">
    <location>
        <begin position="123"/>
        <end position="133"/>
    </location>
</feature>
<keyword evidence="1" id="KW-0694">RNA-binding</keyword>
<comment type="caution">
    <text evidence="3">The sequence shown here is derived from an EMBL/GenBank/DDBJ whole genome shotgun (WGS) entry which is preliminary data.</text>
</comment>
<dbReference type="Proteomes" id="UP000563524">
    <property type="component" value="Unassembled WGS sequence"/>
</dbReference>
<dbReference type="SUPFAM" id="SSF55174">
    <property type="entry name" value="Alpha-L RNA-binding motif"/>
    <property type="match status" value="1"/>
</dbReference>
<evidence type="ECO:0000256" key="1">
    <source>
        <dbReference type="PROSITE-ProRule" id="PRU00182"/>
    </source>
</evidence>
<dbReference type="AlphaFoldDB" id="A0A840I259"/>
<dbReference type="CDD" id="cd00165">
    <property type="entry name" value="S4"/>
    <property type="match status" value="1"/>
</dbReference>
<dbReference type="GO" id="GO:0003723">
    <property type="term" value="F:RNA binding"/>
    <property type="evidence" value="ECO:0007669"/>
    <property type="project" value="UniProtKB-KW"/>
</dbReference>
<accession>A0A840I259</accession>
<feature type="region of interest" description="Disordered" evidence="2">
    <location>
        <begin position="81"/>
        <end position="133"/>
    </location>
</feature>
<evidence type="ECO:0000313" key="3">
    <source>
        <dbReference type="EMBL" id="MBB4658362.1"/>
    </source>
</evidence>
<dbReference type="RefSeq" id="WP_183816135.1">
    <property type="nucleotide sequence ID" value="NZ_JACHOB010000001.1"/>
</dbReference>
<dbReference type="Gene3D" id="3.10.290.10">
    <property type="entry name" value="RNA-binding S4 domain"/>
    <property type="match status" value="1"/>
</dbReference>
<gene>
    <name evidence="3" type="ORF">GGQ59_000862</name>
</gene>
<sequence length="133" mass="14687">MTALPDASLRLDRWLWHARVFKTKAGAAKAVQEDGVRITRTGQTQRCEKPSFGVRVGDMVALSRGRRVLVLEVVALGERRGPSAEARALYADHSPPPPPREVAPPPVFERGEGAGRPTKKDRRALDALREQED</sequence>
<keyword evidence="4" id="KW-1185">Reference proteome</keyword>
<name>A0A840I259_9PROT</name>
<dbReference type="InterPro" id="IPR036986">
    <property type="entry name" value="S4_RNA-bd_sf"/>
</dbReference>
<evidence type="ECO:0000313" key="4">
    <source>
        <dbReference type="Proteomes" id="UP000563524"/>
    </source>
</evidence>
<dbReference type="EMBL" id="JACHOB010000001">
    <property type="protein sequence ID" value="MBB4658362.1"/>
    <property type="molecule type" value="Genomic_DNA"/>
</dbReference>
<reference evidence="3 4" key="1">
    <citation type="submission" date="2020-08" db="EMBL/GenBank/DDBJ databases">
        <title>Genomic Encyclopedia of Type Strains, Phase IV (KMG-IV): sequencing the most valuable type-strain genomes for metagenomic binning, comparative biology and taxonomic classification.</title>
        <authorList>
            <person name="Goeker M."/>
        </authorList>
    </citation>
    <scope>NUCLEOTIDE SEQUENCE [LARGE SCALE GENOMIC DNA]</scope>
    <source>
        <strain evidence="3 4">DSM 102850</strain>
    </source>
</reference>
<keyword evidence="3" id="KW-0346">Stress response</keyword>
<feature type="compositionally biased region" description="Pro residues" evidence="2">
    <location>
        <begin position="94"/>
        <end position="107"/>
    </location>
</feature>
<evidence type="ECO:0000256" key="2">
    <source>
        <dbReference type="SAM" id="MobiDB-lite"/>
    </source>
</evidence>
<organism evidence="3 4">
    <name type="scientific">Parvularcula dongshanensis</name>
    <dbReference type="NCBI Taxonomy" id="1173995"/>
    <lineage>
        <taxon>Bacteria</taxon>
        <taxon>Pseudomonadati</taxon>
        <taxon>Pseudomonadota</taxon>
        <taxon>Alphaproteobacteria</taxon>
        <taxon>Parvularculales</taxon>
        <taxon>Parvularculaceae</taxon>
        <taxon>Parvularcula</taxon>
    </lineage>
</organism>